<dbReference type="EMBL" id="JAKIXB020000025">
    <property type="protein sequence ID" value="KAL1597518.1"/>
    <property type="molecule type" value="Genomic_DNA"/>
</dbReference>
<keyword evidence="2" id="KW-0274">FAD</keyword>
<keyword evidence="4" id="KW-1133">Transmembrane helix</keyword>
<dbReference type="InterPro" id="IPR051104">
    <property type="entry name" value="FAD_monoxygenase"/>
</dbReference>
<protein>
    <recommendedName>
        <fullName evidence="5">FAD-binding domain-containing protein</fullName>
    </recommendedName>
</protein>
<proteinExistence type="predicted"/>
<evidence type="ECO:0000313" key="6">
    <source>
        <dbReference type="EMBL" id="KAL1597518.1"/>
    </source>
</evidence>
<feature type="transmembrane region" description="Helical" evidence="4">
    <location>
        <begin position="12"/>
        <end position="30"/>
    </location>
</feature>
<dbReference type="PANTHER" id="PTHR46720:SF3">
    <property type="entry name" value="FAD-BINDING DOMAIN-CONTAINING PROTEIN-RELATED"/>
    <property type="match status" value="1"/>
</dbReference>
<dbReference type="SUPFAM" id="SSF51905">
    <property type="entry name" value="FAD/NAD(P)-binding domain"/>
    <property type="match status" value="1"/>
</dbReference>
<evidence type="ECO:0000256" key="1">
    <source>
        <dbReference type="ARBA" id="ARBA00022630"/>
    </source>
</evidence>
<comment type="caution">
    <text evidence="6">The sequence shown here is derived from an EMBL/GenBank/DDBJ whole genome shotgun (WGS) entry which is preliminary data.</text>
</comment>
<keyword evidence="4" id="KW-0472">Membrane</keyword>
<dbReference type="PRINTS" id="PR00420">
    <property type="entry name" value="RNGMNOXGNASE"/>
</dbReference>
<gene>
    <name evidence="6" type="ORF">SLS59_007215</name>
</gene>
<evidence type="ECO:0000259" key="5">
    <source>
        <dbReference type="Pfam" id="PF01494"/>
    </source>
</evidence>
<name>A0ABR3QZD4_9PLEO</name>
<keyword evidence="1" id="KW-0285">Flavoprotein</keyword>
<keyword evidence="7" id="KW-1185">Reference proteome</keyword>
<dbReference type="Pfam" id="PF01494">
    <property type="entry name" value="FAD_binding_3"/>
    <property type="match status" value="1"/>
</dbReference>
<reference evidence="6 7" key="1">
    <citation type="submission" date="2024-02" db="EMBL/GenBank/DDBJ databases">
        <title>De novo assembly and annotation of 12 fungi associated with fruit tree decline syndrome in Ontario, Canada.</title>
        <authorList>
            <person name="Sulman M."/>
            <person name="Ellouze W."/>
            <person name="Ilyukhin E."/>
        </authorList>
    </citation>
    <scope>NUCLEOTIDE SEQUENCE [LARGE SCALE GENOMIC DNA]</scope>
    <source>
        <strain evidence="6 7">M97-236</strain>
    </source>
</reference>
<sequence>MTVFQHPEDGPNIAIVGGGIAGVTLTIALLKHCPHLHITLYESASAFGEIGAGVGFQPAMVRTMAKIDPRIAAAFEKCIQGNEETNPPVWFTVRVGDTRKEGAEVGTELFKIPSRSGPRGGVHRAHFLAELVKLIPEGVTKFGKRLVDITKTDDGPDNTVLHFADGTTAQHTAVLGCDGIKSCVRRIVLENSDATNAIFSGKYAYRGLVPMDKAVEILGGDEPKTAQLHLGYHGHVLTFPIANGRILNVVAFSSRSSWEDPNWVVPTSREDMLQDYEQWGPKVRALMSEVQSPDIWALFDHPPASTYYRTDPLVCLVGDAAHASTPHQGSGAGMCIEDVYILSQVLSKCDLKEDVKAAFEAYDAVRRPRSQKLVKTSREAGQLWDFEGEGVGDDLEALEENATTRLSWIWDHDISVDLAEAHRLLGTA</sequence>
<organism evidence="6 7">
    <name type="scientific">Nothophoma quercina</name>
    <dbReference type="NCBI Taxonomy" id="749835"/>
    <lineage>
        <taxon>Eukaryota</taxon>
        <taxon>Fungi</taxon>
        <taxon>Dikarya</taxon>
        <taxon>Ascomycota</taxon>
        <taxon>Pezizomycotina</taxon>
        <taxon>Dothideomycetes</taxon>
        <taxon>Pleosporomycetidae</taxon>
        <taxon>Pleosporales</taxon>
        <taxon>Pleosporineae</taxon>
        <taxon>Didymellaceae</taxon>
        <taxon>Nothophoma</taxon>
    </lineage>
</organism>
<dbReference type="Gene3D" id="3.50.50.60">
    <property type="entry name" value="FAD/NAD(P)-binding domain"/>
    <property type="match status" value="1"/>
</dbReference>
<keyword evidence="3" id="KW-0560">Oxidoreductase</keyword>
<dbReference type="PANTHER" id="PTHR46720">
    <property type="entry name" value="HYDROXYLASE, PUTATIVE (AFU_ORTHOLOGUE AFUA_3G01460)-RELATED"/>
    <property type="match status" value="1"/>
</dbReference>
<keyword evidence="4" id="KW-0812">Transmembrane</keyword>
<dbReference type="SUPFAM" id="SSF54373">
    <property type="entry name" value="FAD-linked reductases, C-terminal domain"/>
    <property type="match status" value="1"/>
</dbReference>
<dbReference type="Proteomes" id="UP001521222">
    <property type="component" value="Unassembled WGS sequence"/>
</dbReference>
<feature type="domain" description="FAD-binding" evidence="5">
    <location>
        <begin position="141"/>
        <end position="376"/>
    </location>
</feature>
<dbReference type="InterPro" id="IPR002938">
    <property type="entry name" value="FAD-bd"/>
</dbReference>
<evidence type="ECO:0000313" key="7">
    <source>
        <dbReference type="Proteomes" id="UP001521222"/>
    </source>
</evidence>
<dbReference type="InterPro" id="IPR036188">
    <property type="entry name" value="FAD/NAD-bd_sf"/>
</dbReference>
<evidence type="ECO:0000256" key="3">
    <source>
        <dbReference type="ARBA" id="ARBA00023002"/>
    </source>
</evidence>
<evidence type="ECO:0000256" key="4">
    <source>
        <dbReference type="SAM" id="Phobius"/>
    </source>
</evidence>
<evidence type="ECO:0000256" key="2">
    <source>
        <dbReference type="ARBA" id="ARBA00022827"/>
    </source>
</evidence>
<accession>A0ABR3QZD4</accession>